<organism evidence="3 4">
    <name type="scientific">Brevundimonas kwangchunensis</name>
    <dbReference type="NCBI Taxonomy" id="322163"/>
    <lineage>
        <taxon>Bacteria</taxon>
        <taxon>Pseudomonadati</taxon>
        <taxon>Pseudomonadota</taxon>
        <taxon>Alphaproteobacteria</taxon>
        <taxon>Caulobacterales</taxon>
        <taxon>Caulobacteraceae</taxon>
        <taxon>Brevundimonas</taxon>
    </lineage>
</organism>
<dbReference type="InterPro" id="IPR020103">
    <property type="entry name" value="PsdUridine_synth_cat_dom_sf"/>
</dbReference>
<dbReference type="Pfam" id="PF00849">
    <property type="entry name" value="PseudoU_synth_2"/>
    <property type="match status" value="1"/>
</dbReference>
<dbReference type="PANTHER" id="PTHR21600:SF87">
    <property type="entry name" value="RNA PSEUDOURIDYLATE SYNTHASE DOMAIN-CONTAINING PROTEIN 1"/>
    <property type="match status" value="1"/>
</dbReference>
<evidence type="ECO:0000313" key="3">
    <source>
        <dbReference type="EMBL" id="GAA0622140.1"/>
    </source>
</evidence>
<dbReference type="RefSeq" id="WP_343792814.1">
    <property type="nucleotide sequence ID" value="NZ_BAAAGA010000004.1"/>
</dbReference>
<dbReference type="SUPFAM" id="SSF55120">
    <property type="entry name" value="Pseudouridine synthase"/>
    <property type="match status" value="1"/>
</dbReference>
<evidence type="ECO:0000313" key="4">
    <source>
        <dbReference type="Proteomes" id="UP001501352"/>
    </source>
</evidence>
<accession>A0ABN1GWV0</accession>
<proteinExistence type="inferred from homology"/>
<reference evidence="3 4" key="1">
    <citation type="journal article" date="2019" name="Int. J. Syst. Evol. Microbiol.">
        <title>The Global Catalogue of Microorganisms (GCM) 10K type strain sequencing project: providing services to taxonomists for standard genome sequencing and annotation.</title>
        <authorList>
            <consortium name="The Broad Institute Genomics Platform"/>
            <consortium name="The Broad Institute Genome Sequencing Center for Infectious Disease"/>
            <person name="Wu L."/>
            <person name="Ma J."/>
        </authorList>
    </citation>
    <scope>NUCLEOTIDE SEQUENCE [LARGE SCALE GENOMIC DNA]</scope>
    <source>
        <strain evidence="3 4">JCM 12928</strain>
    </source>
</reference>
<dbReference type="Proteomes" id="UP001501352">
    <property type="component" value="Unassembled WGS sequence"/>
</dbReference>
<dbReference type="InterPro" id="IPR006224">
    <property type="entry name" value="PsdUridine_synth_RluA-like_CS"/>
</dbReference>
<dbReference type="PANTHER" id="PTHR21600">
    <property type="entry name" value="MITOCHONDRIAL RNA PSEUDOURIDINE SYNTHASE"/>
    <property type="match status" value="1"/>
</dbReference>
<evidence type="ECO:0000256" key="1">
    <source>
        <dbReference type="ARBA" id="ARBA00010876"/>
    </source>
</evidence>
<dbReference type="EMBL" id="BAAAGA010000004">
    <property type="protein sequence ID" value="GAA0622140.1"/>
    <property type="molecule type" value="Genomic_DNA"/>
</dbReference>
<sequence length="242" mass="26033">MSDRQPVNLTEDEIAAVRSWVLLEDPHVLVLNKPSGLSSQGGRIKAHTLDDLLWAFMRSNGKRPELVHRLDRDTSGVILAAKTKPAAGFLGKALQAKRFRKTYLALLSAAPEPAAGTVETPLLRQEVGRESYMRAVTADTPGAQAALSRYRTLAKSEDGALVELDPATGRMHQLRVHMASIGRPMAGDARYGGALTFAGKAAPRLMLHAAKLVFPHPEGGYRTVEAPVPEDFEALKVAAGLG</sequence>
<name>A0ABN1GWV0_9CAUL</name>
<dbReference type="InterPro" id="IPR050188">
    <property type="entry name" value="RluA_PseudoU_synthase"/>
</dbReference>
<dbReference type="CDD" id="cd02869">
    <property type="entry name" value="PseudoU_synth_RluA_like"/>
    <property type="match status" value="1"/>
</dbReference>
<dbReference type="PROSITE" id="PS01129">
    <property type="entry name" value="PSI_RLU"/>
    <property type="match status" value="1"/>
</dbReference>
<gene>
    <name evidence="3" type="ORF">GCM10009422_17590</name>
</gene>
<protein>
    <submittedName>
        <fullName evidence="3">RluA family pseudouridine synthase</fullName>
    </submittedName>
</protein>
<feature type="domain" description="Pseudouridine synthase RsuA/RluA-like" evidence="2">
    <location>
        <begin position="27"/>
        <end position="180"/>
    </location>
</feature>
<comment type="caution">
    <text evidence="3">The sequence shown here is derived from an EMBL/GenBank/DDBJ whole genome shotgun (WGS) entry which is preliminary data.</text>
</comment>
<dbReference type="Gene3D" id="3.30.2350.10">
    <property type="entry name" value="Pseudouridine synthase"/>
    <property type="match status" value="1"/>
</dbReference>
<dbReference type="InterPro" id="IPR006145">
    <property type="entry name" value="PsdUridine_synth_RsuA/RluA"/>
</dbReference>
<keyword evidence="4" id="KW-1185">Reference proteome</keyword>
<evidence type="ECO:0000259" key="2">
    <source>
        <dbReference type="Pfam" id="PF00849"/>
    </source>
</evidence>
<comment type="similarity">
    <text evidence="1">Belongs to the pseudouridine synthase RluA family.</text>
</comment>